<dbReference type="OrthoDB" id="2620460at2"/>
<evidence type="ECO:0000313" key="3">
    <source>
        <dbReference type="Proteomes" id="UP000219546"/>
    </source>
</evidence>
<name>A0A285CQB6_9BACI</name>
<dbReference type="Proteomes" id="UP000219546">
    <property type="component" value="Unassembled WGS sequence"/>
</dbReference>
<evidence type="ECO:0000256" key="1">
    <source>
        <dbReference type="SAM" id="Phobius"/>
    </source>
</evidence>
<keyword evidence="1" id="KW-0472">Membrane</keyword>
<sequence length="111" mass="12485">MRKVGVFVGVTAGIFSMFLWVVFSFFNPYSTPSAEPTLNTFVTLFLPACLAIFASLTSKKFLMLAAFLWSLPISYYVLLTPSIFALFGVTCILYFLSFLLLLFTKDHNLNV</sequence>
<proteinExistence type="predicted"/>
<dbReference type="RefSeq" id="WP_097158072.1">
    <property type="nucleotide sequence ID" value="NZ_JBEPMQ010000002.1"/>
</dbReference>
<reference evidence="2 3" key="1">
    <citation type="submission" date="2017-08" db="EMBL/GenBank/DDBJ databases">
        <authorList>
            <person name="de Groot N.N."/>
        </authorList>
    </citation>
    <scope>NUCLEOTIDE SEQUENCE [LARGE SCALE GENOMIC DNA]</scope>
    <source>
        <strain evidence="2 3">JC228</strain>
    </source>
</reference>
<keyword evidence="1" id="KW-0812">Transmembrane</keyword>
<accession>A0A285CQB6</accession>
<gene>
    <name evidence="2" type="ORF">SAMN05877753_103137</name>
</gene>
<dbReference type="EMBL" id="OAOP01000003">
    <property type="protein sequence ID" value="SNX69605.1"/>
    <property type="molecule type" value="Genomic_DNA"/>
</dbReference>
<dbReference type="AlphaFoldDB" id="A0A285CQB6"/>
<organism evidence="2 3">
    <name type="scientific">Bacillus oleivorans</name>
    <dbReference type="NCBI Taxonomy" id="1448271"/>
    <lineage>
        <taxon>Bacteria</taxon>
        <taxon>Bacillati</taxon>
        <taxon>Bacillota</taxon>
        <taxon>Bacilli</taxon>
        <taxon>Bacillales</taxon>
        <taxon>Bacillaceae</taxon>
        <taxon>Bacillus</taxon>
    </lineage>
</organism>
<feature type="transmembrane region" description="Helical" evidence="1">
    <location>
        <begin position="61"/>
        <end position="78"/>
    </location>
</feature>
<keyword evidence="1" id="KW-1133">Transmembrane helix</keyword>
<keyword evidence="3" id="KW-1185">Reference proteome</keyword>
<feature type="transmembrane region" description="Helical" evidence="1">
    <location>
        <begin position="7"/>
        <end position="26"/>
    </location>
</feature>
<protein>
    <submittedName>
        <fullName evidence="2">Uncharacterized protein</fullName>
    </submittedName>
</protein>
<feature type="transmembrane region" description="Helical" evidence="1">
    <location>
        <begin position="38"/>
        <end position="56"/>
    </location>
</feature>
<feature type="transmembrane region" description="Helical" evidence="1">
    <location>
        <begin position="84"/>
        <end position="103"/>
    </location>
</feature>
<evidence type="ECO:0000313" key="2">
    <source>
        <dbReference type="EMBL" id="SNX69605.1"/>
    </source>
</evidence>